<reference evidence="3" key="2">
    <citation type="submission" date="2020-09" db="EMBL/GenBank/DDBJ databases">
        <authorList>
            <person name="Sun Q."/>
            <person name="Zhou Y."/>
        </authorList>
    </citation>
    <scope>NUCLEOTIDE SEQUENCE</scope>
    <source>
        <strain evidence="3">CGMCC 1.15762</strain>
    </source>
</reference>
<evidence type="ECO:0000313" key="3">
    <source>
        <dbReference type="EMBL" id="GGG77803.1"/>
    </source>
</evidence>
<name>A0A8J3EH49_9RHOB</name>
<feature type="transmembrane region" description="Helical" evidence="2">
    <location>
        <begin position="59"/>
        <end position="79"/>
    </location>
</feature>
<dbReference type="Proteomes" id="UP000617145">
    <property type="component" value="Unassembled WGS sequence"/>
</dbReference>
<sequence>MREDSGTKADAALEPGADHSKRSTPGGAATEVGTLKFDLLRSALYHDLRETKLKRVHRILVFANLLAGSGAIAAFGYQFPVVGQVAGVFVAAISSAQLVWDYAGAARDHADMRRRFYGLLADTECPAEEIPVLDLRSRMVLIYADEPPMVRKTNEIAHDQAGEALFGDDFSRLRPKKERRGIFLRGR</sequence>
<feature type="transmembrane region" description="Helical" evidence="2">
    <location>
        <begin position="85"/>
        <end position="105"/>
    </location>
</feature>
<keyword evidence="2" id="KW-1133">Transmembrane helix</keyword>
<reference evidence="3" key="1">
    <citation type="journal article" date="2014" name="Int. J. Syst. Evol. Microbiol.">
        <title>Complete genome sequence of Corynebacterium casei LMG S-19264T (=DSM 44701T), isolated from a smear-ripened cheese.</title>
        <authorList>
            <consortium name="US DOE Joint Genome Institute (JGI-PGF)"/>
            <person name="Walter F."/>
            <person name="Albersmeier A."/>
            <person name="Kalinowski J."/>
            <person name="Ruckert C."/>
        </authorList>
    </citation>
    <scope>NUCLEOTIDE SEQUENCE</scope>
    <source>
        <strain evidence="3">CGMCC 1.15762</strain>
    </source>
</reference>
<feature type="region of interest" description="Disordered" evidence="1">
    <location>
        <begin position="1"/>
        <end position="28"/>
    </location>
</feature>
<organism evidence="3 4">
    <name type="scientific">Salipiger pallidus</name>
    <dbReference type="NCBI Taxonomy" id="1775170"/>
    <lineage>
        <taxon>Bacteria</taxon>
        <taxon>Pseudomonadati</taxon>
        <taxon>Pseudomonadota</taxon>
        <taxon>Alphaproteobacteria</taxon>
        <taxon>Rhodobacterales</taxon>
        <taxon>Roseobacteraceae</taxon>
        <taxon>Salipiger</taxon>
    </lineage>
</organism>
<dbReference type="EMBL" id="BMJV01000005">
    <property type="protein sequence ID" value="GGG77803.1"/>
    <property type="molecule type" value="Genomic_DNA"/>
</dbReference>
<evidence type="ECO:0000256" key="1">
    <source>
        <dbReference type="SAM" id="MobiDB-lite"/>
    </source>
</evidence>
<dbReference type="RefSeq" id="WP_188790872.1">
    <property type="nucleotide sequence ID" value="NZ_BMJV01000005.1"/>
</dbReference>
<accession>A0A8J3EH49</accession>
<evidence type="ECO:0000313" key="4">
    <source>
        <dbReference type="Proteomes" id="UP000617145"/>
    </source>
</evidence>
<protein>
    <submittedName>
        <fullName evidence="3">Uncharacterized protein</fullName>
    </submittedName>
</protein>
<proteinExistence type="predicted"/>
<keyword evidence="2" id="KW-0472">Membrane</keyword>
<keyword evidence="2" id="KW-0812">Transmembrane</keyword>
<evidence type="ECO:0000256" key="2">
    <source>
        <dbReference type="SAM" id="Phobius"/>
    </source>
</evidence>
<gene>
    <name evidence="3" type="ORF">GCM10011415_28390</name>
</gene>
<keyword evidence="4" id="KW-1185">Reference proteome</keyword>
<comment type="caution">
    <text evidence="3">The sequence shown here is derived from an EMBL/GenBank/DDBJ whole genome shotgun (WGS) entry which is preliminary data.</text>
</comment>
<dbReference type="AlphaFoldDB" id="A0A8J3EH49"/>